<keyword evidence="1" id="KW-0812">Transmembrane</keyword>
<keyword evidence="1" id="KW-1133">Transmembrane helix</keyword>
<feature type="transmembrane region" description="Helical" evidence="1">
    <location>
        <begin position="162"/>
        <end position="189"/>
    </location>
</feature>
<organism evidence="2 3">
    <name type="scientific">Alkalibacterium olivapovliticus</name>
    <dbReference type="NCBI Taxonomy" id="99907"/>
    <lineage>
        <taxon>Bacteria</taxon>
        <taxon>Bacillati</taxon>
        <taxon>Bacillota</taxon>
        <taxon>Bacilli</taxon>
        <taxon>Lactobacillales</taxon>
        <taxon>Carnobacteriaceae</taxon>
        <taxon>Alkalibacterium</taxon>
    </lineage>
</organism>
<evidence type="ECO:0000313" key="2">
    <source>
        <dbReference type="EMBL" id="PRY80092.1"/>
    </source>
</evidence>
<feature type="transmembrane region" description="Helical" evidence="1">
    <location>
        <begin position="20"/>
        <end position="38"/>
    </location>
</feature>
<feature type="transmembrane region" description="Helical" evidence="1">
    <location>
        <begin position="346"/>
        <end position="368"/>
    </location>
</feature>
<reference evidence="2 3" key="1">
    <citation type="submission" date="2018-03" db="EMBL/GenBank/DDBJ databases">
        <title>Genomic Encyclopedia of Archaeal and Bacterial Type Strains, Phase II (KMG-II): from individual species to whole genera.</title>
        <authorList>
            <person name="Goeker M."/>
        </authorList>
    </citation>
    <scope>NUCLEOTIDE SEQUENCE [LARGE SCALE GENOMIC DNA]</scope>
    <source>
        <strain evidence="2 3">DSM 13175</strain>
    </source>
</reference>
<dbReference type="OrthoDB" id="2167251at2"/>
<keyword evidence="1" id="KW-0472">Membrane</keyword>
<dbReference type="Proteomes" id="UP000238205">
    <property type="component" value="Unassembled WGS sequence"/>
</dbReference>
<name>A0A2T0W495_9LACT</name>
<keyword evidence="3" id="KW-1185">Reference proteome</keyword>
<dbReference type="EMBL" id="PVTO01000022">
    <property type="protein sequence ID" value="PRY80092.1"/>
    <property type="molecule type" value="Genomic_DNA"/>
</dbReference>
<feature type="transmembrane region" description="Helical" evidence="1">
    <location>
        <begin position="214"/>
        <end position="239"/>
    </location>
</feature>
<feature type="transmembrane region" description="Helical" evidence="1">
    <location>
        <begin position="294"/>
        <end position="313"/>
    </location>
</feature>
<evidence type="ECO:0000256" key="1">
    <source>
        <dbReference type="SAM" id="Phobius"/>
    </source>
</evidence>
<evidence type="ECO:0000313" key="3">
    <source>
        <dbReference type="Proteomes" id="UP000238205"/>
    </source>
</evidence>
<sequence length="388" mass="44126">MKAYILYELNLFIKNPKNKLMFLMLSTFLLIIGFFIFFRDTGNIEHTQYRQMNLNRIAISTISENIGDNPEQSELYGKLYDQQQLVASQDVAIRFEEDSWFVDSGLDLAQLQIDMHNSNGLDNLDDELRVIVPSLHQAETNQAFLAYMDEESFPLLRNREHAAGFLITFFDSFGVSSFVFLLLFTCSILSTDRVHKSMVEGYPLSYEQKTASKVMIYTIACFVTMVLLTVSFTGIIGVISGAGPLDYPMVMYQTNQYRAVPLSSYTLRYGFYILVLAMHVSTLSALLNTLTKNMYATLFSGLILFVIPFLVQVENPLWRWIPLHYYQVSSVLSGESAYLTGQSQMAYGYGIVVLLLWSAVFAAIIYLYGQLVSIDNDNDSRNLARYSG</sequence>
<proteinExistence type="predicted"/>
<feature type="transmembrane region" description="Helical" evidence="1">
    <location>
        <begin position="269"/>
        <end position="287"/>
    </location>
</feature>
<dbReference type="RefSeq" id="WP_106195053.1">
    <property type="nucleotide sequence ID" value="NZ_PVTO01000022.1"/>
</dbReference>
<protein>
    <recommendedName>
        <fullName evidence="4">ABC-2 type transport system permease protein</fullName>
    </recommendedName>
</protein>
<accession>A0A2T0W495</accession>
<comment type="caution">
    <text evidence="2">The sequence shown here is derived from an EMBL/GenBank/DDBJ whole genome shotgun (WGS) entry which is preliminary data.</text>
</comment>
<evidence type="ECO:0008006" key="4">
    <source>
        <dbReference type="Google" id="ProtNLM"/>
    </source>
</evidence>
<dbReference type="AlphaFoldDB" id="A0A2T0W495"/>
<gene>
    <name evidence="2" type="ORF">CLV38_12228</name>
</gene>